<keyword evidence="6" id="KW-1133">Transmembrane helix</keyword>
<dbReference type="GO" id="GO:0004142">
    <property type="term" value="F:diacylglycerol cholinephosphotransferase activity"/>
    <property type="evidence" value="ECO:0007669"/>
    <property type="project" value="TreeGrafter"/>
</dbReference>
<feature type="transmembrane region" description="Helical" evidence="6">
    <location>
        <begin position="135"/>
        <end position="153"/>
    </location>
</feature>
<dbReference type="Proteomes" id="UP000887565">
    <property type="component" value="Unplaced"/>
</dbReference>
<evidence type="ECO:0000313" key="8">
    <source>
        <dbReference type="WBParaSite" id="nRc.2.0.1.t43174-RA"/>
    </source>
</evidence>
<dbReference type="InterPro" id="IPR000462">
    <property type="entry name" value="CDP-OH_P_trans"/>
</dbReference>
<comment type="subcellular location">
    <subcellularLocation>
        <location evidence="1">Membrane</location>
    </subcellularLocation>
</comment>
<keyword evidence="6" id="KW-0812">Transmembrane</keyword>
<comment type="similarity">
    <text evidence="2 5">Belongs to the CDP-alcohol phosphatidyltransferase class-I family.</text>
</comment>
<evidence type="ECO:0000256" key="1">
    <source>
        <dbReference type="ARBA" id="ARBA00004370"/>
    </source>
</evidence>
<evidence type="ECO:0000256" key="6">
    <source>
        <dbReference type="SAM" id="Phobius"/>
    </source>
</evidence>
<dbReference type="AlphaFoldDB" id="A0A915KXH8"/>
<dbReference type="InterPro" id="IPR014472">
    <property type="entry name" value="CHOPT"/>
</dbReference>
<dbReference type="InterPro" id="IPR048254">
    <property type="entry name" value="CDP_ALCOHOL_P_TRANSF_CS"/>
</dbReference>
<organism evidence="7 8">
    <name type="scientific">Romanomermis culicivorax</name>
    <name type="common">Nematode worm</name>
    <dbReference type="NCBI Taxonomy" id="13658"/>
    <lineage>
        <taxon>Eukaryota</taxon>
        <taxon>Metazoa</taxon>
        <taxon>Ecdysozoa</taxon>
        <taxon>Nematoda</taxon>
        <taxon>Enoplea</taxon>
        <taxon>Dorylaimia</taxon>
        <taxon>Mermithida</taxon>
        <taxon>Mermithoidea</taxon>
        <taxon>Mermithidae</taxon>
        <taxon>Romanomermis</taxon>
    </lineage>
</organism>
<name>A0A915KXH8_ROMCU</name>
<dbReference type="InterPro" id="IPR043130">
    <property type="entry name" value="CDP-OH_PTrfase_TM_dom"/>
</dbReference>
<feature type="transmembrane region" description="Helical" evidence="6">
    <location>
        <begin position="109"/>
        <end position="128"/>
    </location>
</feature>
<dbReference type="WBParaSite" id="nRc.2.0.1.t43174-RA">
    <property type="protein sequence ID" value="nRc.2.0.1.t43174-RA"/>
    <property type="gene ID" value="nRc.2.0.1.g43174"/>
</dbReference>
<dbReference type="GO" id="GO:0005789">
    <property type="term" value="C:endoplasmic reticulum membrane"/>
    <property type="evidence" value="ECO:0007669"/>
    <property type="project" value="TreeGrafter"/>
</dbReference>
<evidence type="ECO:0000256" key="2">
    <source>
        <dbReference type="ARBA" id="ARBA00010441"/>
    </source>
</evidence>
<keyword evidence="3 5" id="KW-0808">Transferase</keyword>
<dbReference type="Pfam" id="PF01066">
    <property type="entry name" value="CDP-OH_P_transf"/>
    <property type="match status" value="1"/>
</dbReference>
<accession>A0A915KXH8</accession>
<feature type="transmembrane region" description="Helical" evidence="6">
    <location>
        <begin position="221"/>
        <end position="240"/>
    </location>
</feature>
<keyword evidence="4 6" id="KW-0472">Membrane</keyword>
<reference evidence="8" key="1">
    <citation type="submission" date="2022-11" db="UniProtKB">
        <authorList>
            <consortium name="WormBaseParasite"/>
        </authorList>
    </citation>
    <scope>IDENTIFICATION</scope>
</reference>
<evidence type="ECO:0000313" key="7">
    <source>
        <dbReference type="Proteomes" id="UP000887565"/>
    </source>
</evidence>
<sequence length="279" mass="31708">MPASCGGKHICSVANNCYFVHITGGDGIIILTSCSPFLPLVASNKQEMTGFFNSCKNFVISDANLTNKQLKRLSEHRYNVQNNSTIEPYLNIFWNKVVEHLPLWLSPNLITIAGFFVNLVSVFILLCYHHNQEPLPRWTFFLCALTIIVYQTLDGLDGKQARRTNSSSPLGELFDHGCDAFSQDLKIAHLTRSPLKVWDTAFCGPILIFLNQYYGEIFPSYYTLIVCLIYCSLSLLLFCVETVRQISQYLKLSCFRINVSRKIEEEKDCATLTLHPDKI</sequence>
<evidence type="ECO:0000256" key="5">
    <source>
        <dbReference type="RuleBase" id="RU003750"/>
    </source>
</evidence>
<evidence type="ECO:0000256" key="3">
    <source>
        <dbReference type="ARBA" id="ARBA00022679"/>
    </source>
</evidence>
<keyword evidence="7" id="KW-1185">Reference proteome</keyword>
<dbReference type="Gene3D" id="1.20.120.1760">
    <property type="match status" value="1"/>
</dbReference>
<dbReference type="GO" id="GO:0006646">
    <property type="term" value="P:phosphatidylethanolamine biosynthetic process"/>
    <property type="evidence" value="ECO:0007669"/>
    <property type="project" value="TreeGrafter"/>
</dbReference>
<proteinExistence type="inferred from homology"/>
<dbReference type="GO" id="GO:0004307">
    <property type="term" value="F:ethanolaminephosphotransferase activity"/>
    <property type="evidence" value="ECO:0007669"/>
    <property type="project" value="TreeGrafter"/>
</dbReference>
<dbReference type="PANTHER" id="PTHR10414">
    <property type="entry name" value="ETHANOLAMINEPHOSPHOTRANSFERASE"/>
    <property type="match status" value="1"/>
</dbReference>
<evidence type="ECO:0000256" key="4">
    <source>
        <dbReference type="ARBA" id="ARBA00023136"/>
    </source>
</evidence>
<protein>
    <submittedName>
        <fullName evidence="8">Uncharacterized protein</fullName>
    </submittedName>
</protein>
<dbReference type="PROSITE" id="PS00379">
    <property type="entry name" value="CDP_ALCOHOL_P_TRANSF"/>
    <property type="match status" value="1"/>
</dbReference>
<dbReference type="GO" id="GO:0005794">
    <property type="term" value="C:Golgi apparatus"/>
    <property type="evidence" value="ECO:0007669"/>
    <property type="project" value="TreeGrafter"/>
</dbReference>
<dbReference type="PANTHER" id="PTHR10414:SF37">
    <property type="entry name" value="BB IN A BOXCAR, ISOFORM C"/>
    <property type="match status" value="1"/>
</dbReference>